<proteinExistence type="predicted"/>
<dbReference type="Pfam" id="PF00085">
    <property type="entry name" value="Thioredoxin"/>
    <property type="match status" value="1"/>
</dbReference>
<dbReference type="Gene3D" id="3.40.30.10">
    <property type="entry name" value="Glutaredoxin"/>
    <property type="match status" value="1"/>
</dbReference>
<keyword evidence="1" id="KW-1015">Disulfide bond</keyword>
<dbReference type="PANTHER" id="PTHR46115">
    <property type="entry name" value="THIOREDOXIN-LIKE PROTEIN 1"/>
    <property type="match status" value="1"/>
</dbReference>
<dbReference type="InterPro" id="IPR013766">
    <property type="entry name" value="Thioredoxin_domain"/>
</dbReference>
<evidence type="ECO:0000256" key="2">
    <source>
        <dbReference type="ARBA" id="ARBA00023284"/>
    </source>
</evidence>
<evidence type="ECO:0000313" key="4">
    <source>
        <dbReference type="Ensembl" id="ENSECRP00000013557.1"/>
    </source>
</evidence>
<keyword evidence="2" id="KW-0676">Redox-active center</keyword>
<dbReference type="Proteomes" id="UP000694620">
    <property type="component" value="Chromosome 10"/>
</dbReference>
<feature type="domain" description="Thioredoxin" evidence="3">
    <location>
        <begin position="9"/>
        <end position="86"/>
    </location>
</feature>
<evidence type="ECO:0000259" key="3">
    <source>
        <dbReference type="Pfam" id="PF00085"/>
    </source>
</evidence>
<protein>
    <recommendedName>
        <fullName evidence="3">Thioredoxin domain-containing protein</fullName>
    </recommendedName>
</protein>
<evidence type="ECO:0000256" key="1">
    <source>
        <dbReference type="ARBA" id="ARBA00023157"/>
    </source>
</evidence>
<dbReference type="InterPro" id="IPR036249">
    <property type="entry name" value="Thioredoxin-like_sf"/>
</dbReference>
<dbReference type="Ensembl" id="ENSECRT00000013792.1">
    <property type="protein sequence ID" value="ENSECRP00000013557.1"/>
    <property type="gene ID" value="ENSECRG00000009043.1"/>
</dbReference>
<name>A0A8C4SES7_ERPCA</name>
<accession>A0A8C4SES7</accession>
<dbReference type="SUPFAM" id="SSF52833">
    <property type="entry name" value="Thioredoxin-like"/>
    <property type="match status" value="1"/>
</dbReference>
<organism evidence="4 5">
    <name type="scientific">Erpetoichthys calabaricus</name>
    <name type="common">Rope fish</name>
    <name type="synonym">Calamoichthys calabaricus</name>
    <dbReference type="NCBI Taxonomy" id="27687"/>
    <lineage>
        <taxon>Eukaryota</taxon>
        <taxon>Metazoa</taxon>
        <taxon>Chordata</taxon>
        <taxon>Craniata</taxon>
        <taxon>Vertebrata</taxon>
        <taxon>Euteleostomi</taxon>
        <taxon>Actinopterygii</taxon>
        <taxon>Polypteriformes</taxon>
        <taxon>Polypteridae</taxon>
        <taxon>Erpetoichthys</taxon>
    </lineage>
</organism>
<sequence length="103" mass="11897">MVKEVKYLAEFHKELKNDQSNLIMWCGPCKQITQFFESLPGTCPNVVFLKVNVNEAENVDQHCEFRAMPTFAFYRNWQKVQSTPGGTFLGVALLAKRLRTIRV</sequence>
<keyword evidence="5" id="KW-1185">Reference proteome</keyword>
<reference evidence="4" key="2">
    <citation type="submission" date="2025-08" db="UniProtKB">
        <authorList>
            <consortium name="Ensembl"/>
        </authorList>
    </citation>
    <scope>IDENTIFICATION</scope>
</reference>
<evidence type="ECO:0000313" key="5">
    <source>
        <dbReference type="Proteomes" id="UP000694620"/>
    </source>
</evidence>
<dbReference type="AlphaFoldDB" id="A0A8C4SES7"/>
<reference evidence="4" key="3">
    <citation type="submission" date="2025-09" db="UniProtKB">
        <authorList>
            <consortium name="Ensembl"/>
        </authorList>
    </citation>
    <scope>IDENTIFICATION</scope>
</reference>
<dbReference type="CDD" id="cd02947">
    <property type="entry name" value="TRX_family"/>
    <property type="match status" value="1"/>
</dbReference>
<reference evidence="4" key="1">
    <citation type="submission" date="2021-06" db="EMBL/GenBank/DDBJ databases">
        <authorList>
            <consortium name="Wellcome Sanger Institute Data Sharing"/>
        </authorList>
    </citation>
    <scope>NUCLEOTIDE SEQUENCE [LARGE SCALE GENOMIC DNA]</scope>
</reference>